<dbReference type="Proteomes" id="UP000799770">
    <property type="component" value="Unassembled WGS sequence"/>
</dbReference>
<gene>
    <name evidence="1" type="ORF">BDV96DRAFT_683388</name>
</gene>
<dbReference type="OrthoDB" id="5271918at2759"/>
<protein>
    <recommendedName>
        <fullName evidence="3">SnoaL-like domain-containing protein</fullName>
    </recommendedName>
</protein>
<name>A0A6A5ZRW6_9PLEO</name>
<reference evidence="1" key="1">
    <citation type="journal article" date="2020" name="Stud. Mycol.">
        <title>101 Dothideomycetes genomes: a test case for predicting lifestyles and emergence of pathogens.</title>
        <authorList>
            <person name="Haridas S."/>
            <person name="Albert R."/>
            <person name="Binder M."/>
            <person name="Bloem J."/>
            <person name="Labutti K."/>
            <person name="Salamov A."/>
            <person name="Andreopoulos B."/>
            <person name="Baker S."/>
            <person name="Barry K."/>
            <person name="Bills G."/>
            <person name="Bluhm B."/>
            <person name="Cannon C."/>
            <person name="Castanera R."/>
            <person name="Culley D."/>
            <person name="Daum C."/>
            <person name="Ezra D."/>
            <person name="Gonzalez J."/>
            <person name="Henrissat B."/>
            <person name="Kuo A."/>
            <person name="Liang C."/>
            <person name="Lipzen A."/>
            <person name="Lutzoni F."/>
            <person name="Magnuson J."/>
            <person name="Mondo S."/>
            <person name="Nolan M."/>
            <person name="Ohm R."/>
            <person name="Pangilinan J."/>
            <person name="Park H.-J."/>
            <person name="Ramirez L."/>
            <person name="Alfaro M."/>
            <person name="Sun H."/>
            <person name="Tritt A."/>
            <person name="Yoshinaga Y."/>
            <person name="Zwiers L.-H."/>
            <person name="Turgeon B."/>
            <person name="Goodwin S."/>
            <person name="Spatafora J."/>
            <person name="Crous P."/>
            <person name="Grigoriev I."/>
        </authorList>
    </citation>
    <scope>NUCLEOTIDE SEQUENCE</scope>
    <source>
        <strain evidence="1">CBS 627.86</strain>
    </source>
</reference>
<evidence type="ECO:0000313" key="2">
    <source>
        <dbReference type="Proteomes" id="UP000799770"/>
    </source>
</evidence>
<evidence type="ECO:0008006" key="3">
    <source>
        <dbReference type="Google" id="ProtNLM"/>
    </source>
</evidence>
<evidence type="ECO:0000313" key="1">
    <source>
        <dbReference type="EMBL" id="KAF2121008.1"/>
    </source>
</evidence>
<dbReference type="AlphaFoldDB" id="A0A6A5ZRW6"/>
<keyword evidence="2" id="KW-1185">Reference proteome</keyword>
<dbReference type="EMBL" id="ML977313">
    <property type="protein sequence ID" value="KAF2121008.1"/>
    <property type="molecule type" value="Genomic_DNA"/>
</dbReference>
<organism evidence="1 2">
    <name type="scientific">Lophiotrema nucula</name>
    <dbReference type="NCBI Taxonomy" id="690887"/>
    <lineage>
        <taxon>Eukaryota</taxon>
        <taxon>Fungi</taxon>
        <taxon>Dikarya</taxon>
        <taxon>Ascomycota</taxon>
        <taxon>Pezizomycotina</taxon>
        <taxon>Dothideomycetes</taxon>
        <taxon>Pleosporomycetidae</taxon>
        <taxon>Pleosporales</taxon>
        <taxon>Lophiotremataceae</taxon>
        <taxon>Lophiotrema</taxon>
    </lineage>
</organism>
<proteinExistence type="predicted"/>
<accession>A0A6A5ZRW6</accession>
<sequence>MSYPTQAVFIAEGDKVRTWSPEIRKHPAIDWMHHFTTKVFDGRGWDVPATKYALPDFILKKSDGTVVKGAEEGWEADKALYAPFTAHKHEPNQFMMAETNDGWMMSAGADLFVNIHGQPDEGEKKVKDFEGKEWDAVVSAMFRFVYVKVDDEDAYQGIKLRSIEIFSDPLPALGLMLKRGVVKPEQLLG</sequence>